<dbReference type="InterPro" id="IPR000792">
    <property type="entry name" value="Tscrpt_reg_LuxR_C"/>
</dbReference>
<dbReference type="InterPro" id="IPR036388">
    <property type="entry name" value="WH-like_DNA-bd_sf"/>
</dbReference>
<dbReference type="Pfam" id="PF13191">
    <property type="entry name" value="AAA_16"/>
    <property type="match status" value="1"/>
</dbReference>
<dbReference type="SUPFAM" id="SSF46894">
    <property type="entry name" value="C-terminal effector domain of the bipartite response regulators"/>
    <property type="match status" value="1"/>
</dbReference>
<keyword evidence="2" id="KW-0067">ATP-binding</keyword>
<dbReference type="SMART" id="SM00421">
    <property type="entry name" value="HTH_LUXR"/>
    <property type="match status" value="1"/>
</dbReference>
<evidence type="ECO:0000259" key="3">
    <source>
        <dbReference type="PROSITE" id="PS50043"/>
    </source>
</evidence>
<reference evidence="5" key="1">
    <citation type="journal article" date="2019" name="Int. J. Syst. Evol. Microbiol.">
        <title>The Global Catalogue of Microorganisms (GCM) 10K type strain sequencing project: providing services to taxonomists for standard genome sequencing and annotation.</title>
        <authorList>
            <consortium name="The Broad Institute Genomics Platform"/>
            <consortium name="The Broad Institute Genome Sequencing Center for Infectious Disease"/>
            <person name="Wu L."/>
            <person name="Ma J."/>
        </authorList>
    </citation>
    <scope>NUCLEOTIDE SEQUENCE [LARGE SCALE GENOMIC DNA]</scope>
    <source>
        <strain evidence="5">JCM 16953</strain>
    </source>
</reference>
<dbReference type="PROSITE" id="PS50043">
    <property type="entry name" value="HTH_LUXR_2"/>
    <property type="match status" value="1"/>
</dbReference>
<dbReference type="PANTHER" id="PTHR16305">
    <property type="entry name" value="TESTICULAR SOLUBLE ADENYLYL CYCLASE"/>
    <property type="match status" value="1"/>
</dbReference>
<proteinExistence type="predicted"/>
<accession>A0ABP7IUD4</accession>
<evidence type="ECO:0000256" key="1">
    <source>
        <dbReference type="ARBA" id="ARBA00022741"/>
    </source>
</evidence>
<protein>
    <submittedName>
        <fullName evidence="4">AAA family ATPase</fullName>
    </submittedName>
</protein>
<sequence length="935" mass="96512">MSAVVDLLERDAALARVDELAGAARAGEGQALAIVAPAGVGKTSLLAAIRDRLVARGHLVLSASGTDRERSLPHATTRSLLEPALTDPGLRADVLRDAAVPAAAILGGAAAPGPLQHSLYWTVANLAAHGPLALLVDDAHECDDASIDFLGYLARRVTDLPVIIVAALRPAAQVAWSPALEALHRDVGELQLPPLTDGAAAVLLGRLMNGPVSRGFIETCVRATGGNPFYLTELARDLERRGIDPSGDQLPHADTIAPPAIVRSVLLQMAVLAPAAPRLAHACAVLGDGCRLDHAAQLAEVPIDEAATAADALVASGVLVDDAGGLRLAHPILRASVLGDVGRHERARWHARAAAVLRSRGAPVGVVATHLKATEPAGDPETADLLLQAGEQALGAGSPHAAVALLRRARDEPPSPAAVGDVEFRLGVAEAQVGDLAAIEHLVTGIRLADDPDTATERALLFAELARKASLVPLAVDALDTVLASTRSTRLRSLAAADRYWIGRTSTTTYARVRGQRGDLDRALAHPDAEVSRVAACHLATEAAVAGPLTDLHRYLDLALAPPGLLAHISIDSAALAGALFALTVGERHADHDALTTEVLEKAGRTGNWVAHVLATIYRGIELPRLGQVGAAATEVSDAMALATEAGWPMGSAELPAVQVAARLWIGDVAGAADVVADVPFDLANPTTVPVAMLLHTRGEVALRRHDPRAALGDATAAGACLEQLAVRNPAITAWRRTASAALRVLGEQRRATELAEEELGLARSMSGPAVQAGSLRALAALVPGPEAVELLAEADGLVAGGPALLERALVAYELGAALRRTGRPTDARRHLAAALDLADRCGGTALAASAREEIALAGGRPRRTRVTGVAALTPAESRVVRLAAKGTTNTVIAQTLFVSRKTVEKQLASAYGKLGISSRAGLAQIDLSGLESGS</sequence>
<evidence type="ECO:0000313" key="4">
    <source>
        <dbReference type="EMBL" id="GAA3827217.1"/>
    </source>
</evidence>
<dbReference type="InterPro" id="IPR016032">
    <property type="entry name" value="Sig_transdc_resp-reg_C-effctor"/>
</dbReference>
<dbReference type="SUPFAM" id="SSF52540">
    <property type="entry name" value="P-loop containing nucleoside triphosphate hydrolases"/>
    <property type="match status" value="1"/>
</dbReference>
<dbReference type="InterPro" id="IPR027417">
    <property type="entry name" value="P-loop_NTPase"/>
</dbReference>
<evidence type="ECO:0000313" key="5">
    <source>
        <dbReference type="Proteomes" id="UP001501821"/>
    </source>
</evidence>
<keyword evidence="5" id="KW-1185">Reference proteome</keyword>
<dbReference type="Gene3D" id="1.10.10.10">
    <property type="entry name" value="Winged helix-like DNA-binding domain superfamily/Winged helix DNA-binding domain"/>
    <property type="match status" value="1"/>
</dbReference>
<dbReference type="CDD" id="cd06170">
    <property type="entry name" value="LuxR_C_like"/>
    <property type="match status" value="1"/>
</dbReference>
<dbReference type="RefSeq" id="WP_344776979.1">
    <property type="nucleotide sequence ID" value="NZ_BAABAH010000012.1"/>
</dbReference>
<organism evidence="4 5">
    <name type="scientific">Nocardioides panacisoli</name>
    <dbReference type="NCBI Taxonomy" id="627624"/>
    <lineage>
        <taxon>Bacteria</taxon>
        <taxon>Bacillati</taxon>
        <taxon>Actinomycetota</taxon>
        <taxon>Actinomycetes</taxon>
        <taxon>Propionibacteriales</taxon>
        <taxon>Nocardioidaceae</taxon>
        <taxon>Nocardioides</taxon>
    </lineage>
</organism>
<dbReference type="PRINTS" id="PR00038">
    <property type="entry name" value="HTHLUXR"/>
</dbReference>
<name>A0ABP7IUD4_9ACTN</name>
<dbReference type="PROSITE" id="PS00622">
    <property type="entry name" value="HTH_LUXR_1"/>
    <property type="match status" value="1"/>
</dbReference>
<evidence type="ECO:0000256" key="2">
    <source>
        <dbReference type="ARBA" id="ARBA00022840"/>
    </source>
</evidence>
<dbReference type="EMBL" id="BAABAH010000012">
    <property type="protein sequence ID" value="GAA3827217.1"/>
    <property type="molecule type" value="Genomic_DNA"/>
</dbReference>
<comment type="caution">
    <text evidence="4">The sequence shown here is derived from an EMBL/GenBank/DDBJ whole genome shotgun (WGS) entry which is preliminary data.</text>
</comment>
<dbReference type="Proteomes" id="UP001501821">
    <property type="component" value="Unassembled WGS sequence"/>
</dbReference>
<dbReference type="PANTHER" id="PTHR16305:SF35">
    <property type="entry name" value="TRANSCRIPTIONAL ACTIVATOR DOMAIN"/>
    <property type="match status" value="1"/>
</dbReference>
<dbReference type="Pfam" id="PF00196">
    <property type="entry name" value="GerE"/>
    <property type="match status" value="1"/>
</dbReference>
<gene>
    <name evidence="4" type="ORF">GCM10022242_30580</name>
</gene>
<keyword evidence="1" id="KW-0547">Nucleotide-binding</keyword>
<feature type="domain" description="HTH luxR-type" evidence="3">
    <location>
        <begin position="866"/>
        <end position="931"/>
    </location>
</feature>
<dbReference type="InterPro" id="IPR041664">
    <property type="entry name" value="AAA_16"/>
</dbReference>